<protein>
    <submittedName>
        <fullName evidence="3">GAF domain-containing protein</fullName>
    </submittedName>
</protein>
<comment type="caution">
    <text evidence="3">The sequence shown here is derived from an EMBL/GenBank/DDBJ whole genome shotgun (WGS) entry which is preliminary data.</text>
</comment>
<dbReference type="EMBL" id="BLVO01000013">
    <property type="protein sequence ID" value="GFM33911.1"/>
    <property type="molecule type" value="Genomic_DNA"/>
</dbReference>
<proteinExistence type="predicted"/>
<keyword evidence="4" id="KW-1185">Reference proteome</keyword>
<feature type="region of interest" description="Disordered" evidence="1">
    <location>
        <begin position="326"/>
        <end position="352"/>
    </location>
</feature>
<gene>
    <name evidence="3" type="ORF">DSM101010T_22760</name>
</gene>
<dbReference type="Gene3D" id="3.30.450.40">
    <property type="match status" value="2"/>
</dbReference>
<evidence type="ECO:0000256" key="1">
    <source>
        <dbReference type="SAM" id="MobiDB-lite"/>
    </source>
</evidence>
<evidence type="ECO:0000313" key="4">
    <source>
        <dbReference type="Proteomes" id="UP000503840"/>
    </source>
</evidence>
<feature type="domain" description="GAF" evidence="2">
    <location>
        <begin position="2"/>
        <end position="146"/>
    </location>
</feature>
<dbReference type="SMART" id="SM00065">
    <property type="entry name" value="GAF"/>
    <property type="match status" value="2"/>
</dbReference>
<dbReference type="Pfam" id="PF01590">
    <property type="entry name" value="GAF"/>
    <property type="match status" value="1"/>
</dbReference>
<dbReference type="RefSeq" id="WP_174405558.1">
    <property type="nucleotide sequence ID" value="NZ_BLVO01000013.1"/>
</dbReference>
<dbReference type="SUPFAM" id="SSF55781">
    <property type="entry name" value="GAF domain-like"/>
    <property type="match status" value="2"/>
</dbReference>
<dbReference type="Pfam" id="PF13185">
    <property type="entry name" value="GAF_2"/>
    <property type="match status" value="1"/>
</dbReference>
<reference evidence="3 4" key="1">
    <citation type="submission" date="2020-05" db="EMBL/GenBank/DDBJ databases">
        <title>Draft genome sequence of Desulfovibrio sp. strain HN2T.</title>
        <authorList>
            <person name="Ueno A."/>
            <person name="Tamazawa S."/>
            <person name="Tamamura S."/>
            <person name="Murakami T."/>
            <person name="Kiyama T."/>
            <person name="Inomata H."/>
            <person name="Amano Y."/>
            <person name="Miyakawa K."/>
            <person name="Tamaki H."/>
            <person name="Naganuma T."/>
            <person name="Kaneko K."/>
        </authorList>
    </citation>
    <scope>NUCLEOTIDE SEQUENCE [LARGE SCALE GENOMIC DNA]</scope>
    <source>
        <strain evidence="3 4">HN2</strain>
    </source>
</reference>
<dbReference type="InterPro" id="IPR003018">
    <property type="entry name" value="GAF"/>
</dbReference>
<dbReference type="Proteomes" id="UP000503840">
    <property type="component" value="Unassembled WGS sequence"/>
</dbReference>
<dbReference type="InterPro" id="IPR029016">
    <property type="entry name" value="GAF-like_dom_sf"/>
</dbReference>
<feature type="compositionally biased region" description="Polar residues" evidence="1">
    <location>
        <begin position="343"/>
        <end position="352"/>
    </location>
</feature>
<dbReference type="AlphaFoldDB" id="A0A7J0BKZ1"/>
<name>A0A7J0BKZ1_9BACT</name>
<evidence type="ECO:0000259" key="2">
    <source>
        <dbReference type="SMART" id="SM00065"/>
    </source>
</evidence>
<feature type="domain" description="GAF" evidence="2">
    <location>
        <begin position="168"/>
        <end position="316"/>
    </location>
</feature>
<evidence type="ECO:0000313" key="3">
    <source>
        <dbReference type="EMBL" id="GFM33911.1"/>
    </source>
</evidence>
<organism evidence="3 4">
    <name type="scientific">Desulfovibrio subterraneus</name>
    <dbReference type="NCBI Taxonomy" id="2718620"/>
    <lineage>
        <taxon>Bacteria</taxon>
        <taxon>Pseudomonadati</taxon>
        <taxon>Thermodesulfobacteriota</taxon>
        <taxon>Desulfovibrionia</taxon>
        <taxon>Desulfovibrionales</taxon>
        <taxon>Desulfovibrionaceae</taxon>
        <taxon>Desulfovibrio</taxon>
    </lineage>
</organism>
<sequence>MNTKSCYERILGIICSVFDAYSAVLIMPDNSGREFAVAGSFSLGDLVNKGAHFVPGKGLVGWILSNQGPMLVNDFDTRQYHLGYYSNNEETKIKAFMGVSLKNGTGALCLDSKRQYSFSNKDQKILQLFADLVYEVQSSSCLAAEQVNLGKYYSCLQLIYGLRKRHKNWSKFLEQYLGIMAETSGFSYCSFASRDEAGQNYYIEDETQPIVQGEAQAIPYGTGLVGWVFRNGKPVFMGGSDSGTQSSPLYGKLAAHPGFQSVICLPLTIGRITRGVLVFASENPKEIPEELKVFCQMASEHLALFLENLYLRSRLHEAAQQLHQLQQAAAEKTEQSEELEFDFSTSTQEESA</sequence>
<accession>A0A7J0BKZ1</accession>